<dbReference type="InterPro" id="IPR006059">
    <property type="entry name" value="SBP"/>
</dbReference>
<name>A0A2A7SMI2_9ENTE</name>
<dbReference type="AlphaFoldDB" id="A0A2A7SMI2"/>
<evidence type="ECO:0000256" key="5">
    <source>
        <dbReference type="RuleBase" id="RU365005"/>
    </source>
</evidence>
<dbReference type="PANTHER" id="PTHR30061:SF50">
    <property type="entry name" value="MALTOSE_MALTODEXTRIN-BINDING PERIPLASMIC PROTEIN"/>
    <property type="match status" value="1"/>
</dbReference>
<dbReference type="Proteomes" id="UP000254070">
    <property type="component" value="Unassembled WGS sequence"/>
</dbReference>
<dbReference type="EMBL" id="UGIF01000002">
    <property type="protein sequence ID" value="STP30263.1"/>
    <property type="molecule type" value="Genomic_DNA"/>
</dbReference>
<evidence type="ECO:0000256" key="1">
    <source>
        <dbReference type="ARBA" id="ARBA00008520"/>
    </source>
</evidence>
<dbReference type="GO" id="GO:0015144">
    <property type="term" value="F:carbohydrate transmembrane transporter activity"/>
    <property type="evidence" value="ECO:0007669"/>
    <property type="project" value="InterPro"/>
</dbReference>
<dbReference type="PRINTS" id="PR00181">
    <property type="entry name" value="MALTOSEBP"/>
</dbReference>
<organism evidence="7 9">
    <name type="scientific">Enterococcus durans</name>
    <dbReference type="NCBI Taxonomy" id="53345"/>
    <lineage>
        <taxon>Bacteria</taxon>
        <taxon>Bacillati</taxon>
        <taxon>Bacillota</taxon>
        <taxon>Bacilli</taxon>
        <taxon>Lactobacillales</taxon>
        <taxon>Enterococcaceae</taxon>
        <taxon>Enterococcus</taxon>
    </lineage>
</organism>
<dbReference type="InterPro" id="IPR006060">
    <property type="entry name" value="Maltose/Cyclodextrin-bd"/>
</dbReference>
<keyword evidence="3 5" id="KW-0762">Sugar transport</keyword>
<dbReference type="Pfam" id="PF13416">
    <property type="entry name" value="SBP_bac_8"/>
    <property type="match status" value="1"/>
</dbReference>
<protein>
    <recommendedName>
        <fullName evidence="5">Maltodextrin-binding protein</fullName>
    </recommendedName>
</protein>
<keyword evidence="5" id="KW-1003">Cell membrane</keyword>
<evidence type="ECO:0000313" key="6">
    <source>
        <dbReference type="EMBL" id="PEH44761.1"/>
    </source>
</evidence>
<dbReference type="Gene3D" id="3.40.190.10">
    <property type="entry name" value="Periplasmic binding protein-like II"/>
    <property type="match status" value="2"/>
</dbReference>
<evidence type="ECO:0000313" key="8">
    <source>
        <dbReference type="Proteomes" id="UP000220669"/>
    </source>
</evidence>
<dbReference type="EMBL" id="PDEB01000004">
    <property type="protein sequence ID" value="PEH44761.1"/>
    <property type="molecule type" value="Genomic_DNA"/>
</dbReference>
<dbReference type="SUPFAM" id="SSF53850">
    <property type="entry name" value="Periplasmic binding protein-like II"/>
    <property type="match status" value="1"/>
</dbReference>
<proteinExistence type="inferred from homology"/>
<dbReference type="PANTHER" id="PTHR30061">
    <property type="entry name" value="MALTOSE-BINDING PERIPLASMIC PROTEIN"/>
    <property type="match status" value="1"/>
</dbReference>
<dbReference type="GO" id="GO:1901982">
    <property type="term" value="F:maltose binding"/>
    <property type="evidence" value="ECO:0007669"/>
    <property type="project" value="TreeGrafter"/>
</dbReference>
<reference evidence="7 9" key="2">
    <citation type="submission" date="2018-06" db="EMBL/GenBank/DDBJ databases">
        <authorList>
            <consortium name="Pathogen Informatics"/>
            <person name="Doyle S."/>
        </authorList>
    </citation>
    <scope>NUCLEOTIDE SEQUENCE [LARGE SCALE GENOMIC DNA]</scope>
    <source>
        <strain evidence="7 9">NCTC8129</strain>
    </source>
</reference>
<sequence length="447" mass="49148">MQKAFAKGGFITVYFLYSNESKEAEEKKVKKNYVKKLGLGLVSLGILGGLAACGNGSSSTSSSESDEKTLTVSVDSGYKDYINEIKGDFEKENDVKIKLVEKDMFEQLEALSLDGPAGKGPDVMMAAYDRIGALGQQGHLAEVKLGNEADYDETDKAQVTYDGKIYGEPAVIETLVLYYNKDLVETAPTTFKDLEALAKDDRFAFESESGKNTGFLAKWTDFYYSYGLLAGYGGYVFGDNGTDPSDIGLDNAGSIEGITYATNWFQNVWPKGMQDIKSAGDFVSQQFMDNKSAAIIDGPWQAQTYKDNKMNYGVAKIPTLDNGEAYQPFGGGKGWVASNYSKNKELSQKWLDYVTNTKNQEKFFEMVNEIPANQTARETAKSKNDELTTAVIDQYENAQAMPNIPEMAEVWTGAENLMFDAASGTKTPKESATDAVKTIKEAIEQKY</sequence>
<keyword evidence="4" id="KW-0732">Signal</keyword>
<accession>A0A2A7SMI2</accession>
<evidence type="ECO:0000256" key="2">
    <source>
        <dbReference type="ARBA" id="ARBA00022448"/>
    </source>
</evidence>
<evidence type="ECO:0000256" key="3">
    <source>
        <dbReference type="ARBA" id="ARBA00022597"/>
    </source>
</evidence>
<keyword evidence="5" id="KW-0472">Membrane</keyword>
<dbReference type="OrthoDB" id="9766758at2"/>
<reference evidence="6 8" key="1">
    <citation type="submission" date="2017-09" db="EMBL/GenBank/DDBJ databases">
        <title>FDA dAtabase for Regulatory Grade micrObial Sequences (FDA-ARGOS): Supporting development and validation of Infectious Disease Dx tests.</title>
        <authorList>
            <person name="Minogue T."/>
            <person name="Wolcott M."/>
            <person name="Wasieloski L."/>
            <person name="Aguilar W."/>
            <person name="Moore D."/>
            <person name="Tallon L.J."/>
            <person name="Sadzewicz L."/>
            <person name="Ott S."/>
            <person name="Zhao X."/>
            <person name="Nagaraj S."/>
            <person name="Vavikolanu K."/>
            <person name="Aluvathingal J."/>
            <person name="Nadendla S."/>
            <person name="Sichtig H."/>
        </authorList>
    </citation>
    <scope>NUCLEOTIDE SEQUENCE [LARGE SCALE GENOMIC DNA]</scope>
    <source>
        <strain evidence="6 8">FDAARGOS_396</strain>
    </source>
</reference>
<dbReference type="GO" id="GO:0042956">
    <property type="term" value="P:maltodextrin transmembrane transport"/>
    <property type="evidence" value="ECO:0007669"/>
    <property type="project" value="TreeGrafter"/>
</dbReference>
<keyword evidence="2 5" id="KW-0813">Transport</keyword>
<evidence type="ECO:0000313" key="9">
    <source>
        <dbReference type="Proteomes" id="UP000254070"/>
    </source>
</evidence>
<dbReference type="Proteomes" id="UP000220669">
    <property type="component" value="Unassembled WGS sequence"/>
</dbReference>
<comment type="similarity">
    <text evidence="1 5">Belongs to the bacterial solute-binding protein 1 family.</text>
</comment>
<comment type="subcellular location">
    <subcellularLocation>
        <location evidence="5">Cell membrane</location>
        <topology evidence="5">Lipid-anchor</topology>
    </subcellularLocation>
</comment>
<keyword evidence="5" id="KW-0449">Lipoprotein</keyword>
<dbReference type="GO" id="GO:0015768">
    <property type="term" value="P:maltose transport"/>
    <property type="evidence" value="ECO:0007669"/>
    <property type="project" value="TreeGrafter"/>
</dbReference>
<dbReference type="GO" id="GO:0055052">
    <property type="term" value="C:ATP-binding cassette (ABC) transporter complex, substrate-binding subunit-containing"/>
    <property type="evidence" value="ECO:0007669"/>
    <property type="project" value="TreeGrafter"/>
</dbReference>
<evidence type="ECO:0000313" key="7">
    <source>
        <dbReference type="EMBL" id="STP30263.1"/>
    </source>
</evidence>
<evidence type="ECO:0000256" key="4">
    <source>
        <dbReference type="ARBA" id="ARBA00022729"/>
    </source>
</evidence>
<gene>
    <name evidence="7" type="primary">malX</name>
    <name evidence="6" type="ORF">CRM96_06975</name>
    <name evidence="7" type="ORF">NCTC8129_02503</name>
</gene>